<protein>
    <submittedName>
        <fullName evidence="2">Secreted protein</fullName>
    </submittedName>
</protein>
<accession>A0A7E4VKC0</accession>
<reference evidence="1" key="1">
    <citation type="journal article" date="2013" name="Genetics">
        <title>The draft genome and transcriptome of Panagrellus redivivus are shaped by the harsh demands of a free-living lifestyle.</title>
        <authorList>
            <person name="Srinivasan J."/>
            <person name="Dillman A.R."/>
            <person name="Macchietto M.G."/>
            <person name="Heikkinen L."/>
            <person name="Lakso M."/>
            <person name="Fracchia K.M."/>
            <person name="Antoshechkin I."/>
            <person name="Mortazavi A."/>
            <person name="Wong G."/>
            <person name="Sternberg P.W."/>
        </authorList>
    </citation>
    <scope>NUCLEOTIDE SEQUENCE [LARGE SCALE GENOMIC DNA]</scope>
    <source>
        <strain evidence="1">MT8872</strain>
    </source>
</reference>
<keyword evidence="1" id="KW-1185">Reference proteome</keyword>
<proteinExistence type="predicted"/>
<evidence type="ECO:0000313" key="2">
    <source>
        <dbReference type="WBParaSite" id="Pan_g21989.t1"/>
    </source>
</evidence>
<dbReference type="Proteomes" id="UP000492821">
    <property type="component" value="Unassembled WGS sequence"/>
</dbReference>
<evidence type="ECO:0000313" key="1">
    <source>
        <dbReference type="Proteomes" id="UP000492821"/>
    </source>
</evidence>
<name>A0A7E4VKC0_PANRE</name>
<reference evidence="2" key="2">
    <citation type="submission" date="2020-10" db="UniProtKB">
        <authorList>
            <consortium name="WormBaseParasite"/>
        </authorList>
    </citation>
    <scope>IDENTIFICATION</scope>
</reference>
<dbReference type="AlphaFoldDB" id="A0A7E4VKC0"/>
<sequence>MLLALGMGQVGSFVGVERETKLAFIASEMIPHKIGIFVDVYRLQGQQSQTFRISRVTGHMLRSFEPTI</sequence>
<organism evidence="1 2">
    <name type="scientific">Panagrellus redivivus</name>
    <name type="common">Microworm</name>
    <dbReference type="NCBI Taxonomy" id="6233"/>
    <lineage>
        <taxon>Eukaryota</taxon>
        <taxon>Metazoa</taxon>
        <taxon>Ecdysozoa</taxon>
        <taxon>Nematoda</taxon>
        <taxon>Chromadorea</taxon>
        <taxon>Rhabditida</taxon>
        <taxon>Tylenchina</taxon>
        <taxon>Panagrolaimomorpha</taxon>
        <taxon>Panagrolaimoidea</taxon>
        <taxon>Panagrolaimidae</taxon>
        <taxon>Panagrellus</taxon>
    </lineage>
</organism>
<dbReference type="WBParaSite" id="Pan_g21989.t1">
    <property type="protein sequence ID" value="Pan_g21989.t1"/>
    <property type="gene ID" value="Pan_g21989"/>
</dbReference>